<accession>A0AC34G2Q6</accession>
<sequence length="587" mass="67688">MSVEDKNFAHIHSIITDRINRSLGTLLLNESNFQRMREPFAQQITAYMLQYQCQVQNIFMIEMNEGNENDNVREESRRRLKIFKGRLSRLEVLEILDLYRKGVLVESEIFSQIFIKLCYKNTTTEAATMCSKCRKIFSCTESARTSHLAHFKWHENNEEGDVIIPVTFKALLVDCLADMISRDVFPFSVIQKPGFINVLNTVFKNAFEYGLENGMNGKIPSETPSIHDFIPCPNTLKSHVEDTVKSLTPEFSEYVKHHVQTYGASVSFDFTEKNSPYYVVTIHFLTKDWRLEHWALEFGEYGGPNSNDESVKEKFLEIMGHHGITSEMVEQQIIICTDRGSNMLAAFIDFNRVDDVCHQMSILSKRIPDPYKNNWLPQRFRLAQDVITALRGVSKLLKDVTKVIKGINSRTKLKSKLSDAKIYLAPHHEIRWLSRYRSIKSFLKLFADDKTDIKEHVLDILSGHKVGHHYIYRESINNINENLQTLTNYVDLIRPIKNAVKILESETEPTMNQILLQYHNIELHFQEALEHEDLIMQQMAASGMVALSYHKTIPSTFSELHTLALLLDPLQKDDLAAIVGPQNLAEV</sequence>
<organism evidence="1 2">
    <name type="scientific">Panagrolaimus sp. ES5</name>
    <dbReference type="NCBI Taxonomy" id="591445"/>
    <lineage>
        <taxon>Eukaryota</taxon>
        <taxon>Metazoa</taxon>
        <taxon>Ecdysozoa</taxon>
        <taxon>Nematoda</taxon>
        <taxon>Chromadorea</taxon>
        <taxon>Rhabditida</taxon>
        <taxon>Tylenchina</taxon>
        <taxon>Panagrolaimomorpha</taxon>
        <taxon>Panagrolaimoidea</taxon>
        <taxon>Panagrolaimidae</taxon>
        <taxon>Panagrolaimus</taxon>
    </lineage>
</organism>
<dbReference type="Proteomes" id="UP000887579">
    <property type="component" value="Unplaced"/>
</dbReference>
<proteinExistence type="predicted"/>
<protein>
    <submittedName>
        <fullName evidence="2">C2H2-type domain-containing protein</fullName>
    </submittedName>
</protein>
<evidence type="ECO:0000313" key="2">
    <source>
        <dbReference type="WBParaSite" id="ES5_v2.g23775.t1"/>
    </source>
</evidence>
<reference evidence="2" key="1">
    <citation type="submission" date="2022-11" db="UniProtKB">
        <authorList>
            <consortium name="WormBaseParasite"/>
        </authorList>
    </citation>
    <scope>IDENTIFICATION</scope>
</reference>
<evidence type="ECO:0000313" key="1">
    <source>
        <dbReference type="Proteomes" id="UP000887579"/>
    </source>
</evidence>
<dbReference type="WBParaSite" id="ES5_v2.g23775.t1">
    <property type="protein sequence ID" value="ES5_v2.g23775.t1"/>
    <property type="gene ID" value="ES5_v2.g23775"/>
</dbReference>
<name>A0AC34G2Q6_9BILA</name>